<dbReference type="InterPro" id="IPR001789">
    <property type="entry name" value="Sig_transdc_resp-reg_receiver"/>
</dbReference>
<name>A0AAD5K761_9FUNG</name>
<dbReference type="GO" id="GO:0000160">
    <property type="term" value="P:phosphorelay signal transduction system"/>
    <property type="evidence" value="ECO:0007669"/>
    <property type="project" value="UniProtKB-KW"/>
</dbReference>
<dbReference type="PANTHER" id="PTHR45339:SF1">
    <property type="entry name" value="HYBRID SIGNAL TRANSDUCTION HISTIDINE KINASE J"/>
    <property type="match status" value="1"/>
</dbReference>
<feature type="compositionally biased region" description="Low complexity" evidence="4">
    <location>
        <begin position="128"/>
        <end position="147"/>
    </location>
</feature>
<dbReference type="Pfam" id="PF00072">
    <property type="entry name" value="Response_reg"/>
    <property type="match status" value="1"/>
</dbReference>
<proteinExistence type="predicted"/>
<dbReference type="SUPFAM" id="SSF52172">
    <property type="entry name" value="CheY-like"/>
    <property type="match status" value="1"/>
</dbReference>
<organism evidence="6 7">
    <name type="scientific">Phascolomyces articulosus</name>
    <dbReference type="NCBI Taxonomy" id="60185"/>
    <lineage>
        <taxon>Eukaryota</taxon>
        <taxon>Fungi</taxon>
        <taxon>Fungi incertae sedis</taxon>
        <taxon>Mucoromycota</taxon>
        <taxon>Mucoromycotina</taxon>
        <taxon>Mucoromycetes</taxon>
        <taxon>Mucorales</taxon>
        <taxon>Lichtheimiaceae</taxon>
        <taxon>Phascolomyces</taxon>
    </lineage>
</organism>
<comment type="caution">
    <text evidence="6">The sequence shown here is derived from an EMBL/GenBank/DDBJ whole genome shotgun (WGS) entry which is preliminary data.</text>
</comment>
<evidence type="ECO:0000313" key="6">
    <source>
        <dbReference type="EMBL" id="KAI9258976.1"/>
    </source>
</evidence>
<feature type="region of interest" description="Disordered" evidence="4">
    <location>
        <begin position="185"/>
        <end position="207"/>
    </location>
</feature>
<reference evidence="6" key="2">
    <citation type="submission" date="2023-02" db="EMBL/GenBank/DDBJ databases">
        <authorList>
            <consortium name="DOE Joint Genome Institute"/>
            <person name="Mondo S.J."/>
            <person name="Chang Y."/>
            <person name="Wang Y."/>
            <person name="Ahrendt S."/>
            <person name="Andreopoulos W."/>
            <person name="Barry K."/>
            <person name="Beard J."/>
            <person name="Benny G.L."/>
            <person name="Blankenship S."/>
            <person name="Bonito G."/>
            <person name="Cuomo C."/>
            <person name="Desiro A."/>
            <person name="Gervers K.A."/>
            <person name="Hundley H."/>
            <person name="Kuo A."/>
            <person name="LaButti K."/>
            <person name="Lang B.F."/>
            <person name="Lipzen A."/>
            <person name="O'Donnell K."/>
            <person name="Pangilinan J."/>
            <person name="Reynolds N."/>
            <person name="Sandor L."/>
            <person name="Smith M.W."/>
            <person name="Tsang A."/>
            <person name="Grigoriev I.V."/>
            <person name="Stajich J.E."/>
            <person name="Spatafora J.W."/>
        </authorList>
    </citation>
    <scope>NUCLEOTIDE SEQUENCE</scope>
    <source>
        <strain evidence="6">RSA 2281</strain>
    </source>
</reference>
<dbReference type="SMART" id="SM00448">
    <property type="entry name" value="REC"/>
    <property type="match status" value="1"/>
</dbReference>
<sequence>MQKCACRRAWEKKESVRSSVVIGTINKFFLPKLFTLDYFAYSGRRASTGSALFHPLHHRRHSASDESSTTPPKRPQYHRRRPSQTINSNSSNNTRARYSFILPPSPLSTTTTFAEAAAASAHHHHHNSSTSSSLPPLLTPSSAVSSPLSPPLTTPPVLLDTHILDTSKCESSSSSTVTATMVLPTPTAPMVPRTTSPTSKRSTQPPTTGVNVLLVDDNHVNLQVLSRVLRHHMADTIHHIEQVKSGLKALEILHRQPFDLILLDIDMPILSGVDTARHIRSSTEYDILLHNRNIPIVAVTTNDTADWKRAFAQVGMNGCISKPVVANALKKTLHQVLNYGCSPESLAAS</sequence>
<accession>A0AAD5K761</accession>
<gene>
    <name evidence="6" type="ORF">BDA99DRAFT_573220</name>
</gene>
<evidence type="ECO:0000256" key="2">
    <source>
        <dbReference type="ARBA" id="ARBA00023012"/>
    </source>
</evidence>
<feature type="region of interest" description="Disordered" evidence="4">
    <location>
        <begin position="57"/>
        <end position="101"/>
    </location>
</feature>
<dbReference type="PROSITE" id="PS50110">
    <property type="entry name" value="RESPONSE_REGULATORY"/>
    <property type="match status" value="1"/>
</dbReference>
<dbReference type="AlphaFoldDB" id="A0AAD5K761"/>
<evidence type="ECO:0000313" key="7">
    <source>
        <dbReference type="Proteomes" id="UP001209540"/>
    </source>
</evidence>
<dbReference type="Proteomes" id="UP001209540">
    <property type="component" value="Unassembled WGS sequence"/>
</dbReference>
<feature type="compositionally biased region" description="Low complexity" evidence="4">
    <location>
        <begin position="192"/>
        <end position="207"/>
    </location>
</feature>
<evidence type="ECO:0000256" key="1">
    <source>
        <dbReference type="ARBA" id="ARBA00022553"/>
    </source>
</evidence>
<protein>
    <submittedName>
        <fullName evidence="6">CheY-like superfamily</fullName>
    </submittedName>
</protein>
<dbReference type="EMBL" id="JAIXMP010000018">
    <property type="protein sequence ID" value="KAI9258976.1"/>
    <property type="molecule type" value="Genomic_DNA"/>
</dbReference>
<keyword evidence="7" id="KW-1185">Reference proteome</keyword>
<feature type="modified residue" description="4-aspartylphosphate" evidence="3">
    <location>
        <position position="264"/>
    </location>
</feature>
<feature type="domain" description="Response regulatory" evidence="5">
    <location>
        <begin position="211"/>
        <end position="337"/>
    </location>
</feature>
<dbReference type="CDD" id="cd17546">
    <property type="entry name" value="REC_hyHK_CKI1_RcsC-like"/>
    <property type="match status" value="1"/>
</dbReference>
<keyword evidence="1 3" id="KW-0597">Phosphoprotein</keyword>
<dbReference type="Gene3D" id="3.40.50.2300">
    <property type="match status" value="1"/>
</dbReference>
<dbReference type="PANTHER" id="PTHR45339">
    <property type="entry name" value="HYBRID SIGNAL TRANSDUCTION HISTIDINE KINASE J"/>
    <property type="match status" value="1"/>
</dbReference>
<reference evidence="6" key="1">
    <citation type="journal article" date="2022" name="IScience">
        <title>Evolution of zygomycete secretomes and the origins of terrestrial fungal ecologies.</title>
        <authorList>
            <person name="Chang Y."/>
            <person name="Wang Y."/>
            <person name="Mondo S."/>
            <person name="Ahrendt S."/>
            <person name="Andreopoulos W."/>
            <person name="Barry K."/>
            <person name="Beard J."/>
            <person name="Benny G.L."/>
            <person name="Blankenship S."/>
            <person name="Bonito G."/>
            <person name="Cuomo C."/>
            <person name="Desiro A."/>
            <person name="Gervers K.A."/>
            <person name="Hundley H."/>
            <person name="Kuo A."/>
            <person name="LaButti K."/>
            <person name="Lang B.F."/>
            <person name="Lipzen A."/>
            <person name="O'Donnell K."/>
            <person name="Pangilinan J."/>
            <person name="Reynolds N."/>
            <person name="Sandor L."/>
            <person name="Smith M.E."/>
            <person name="Tsang A."/>
            <person name="Grigoriev I.V."/>
            <person name="Stajich J.E."/>
            <person name="Spatafora J.W."/>
        </authorList>
    </citation>
    <scope>NUCLEOTIDE SEQUENCE</scope>
    <source>
        <strain evidence="6">RSA 2281</strain>
    </source>
</reference>
<dbReference type="InterPro" id="IPR011006">
    <property type="entry name" value="CheY-like_superfamily"/>
</dbReference>
<feature type="region of interest" description="Disordered" evidence="4">
    <location>
        <begin position="116"/>
        <end position="153"/>
    </location>
</feature>
<keyword evidence="2" id="KW-0902">Two-component regulatory system</keyword>
<evidence type="ECO:0000256" key="3">
    <source>
        <dbReference type="PROSITE-ProRule" id="PRU00169"/>
    </source>
</evidence>
<evidence type="ECO:0000259" key="5">
    <source>
        <dbReference type="PROSITE" id="PS50110"/>
    </source>
</evidence>
<evidence type="ECO:0000256" key="4">
    <source>
        <dbReference type="SAM" id="MobiDB-lite"/>
    </source>
</evidence>